<reference evidence="1 2" key="1">
    <citation type="submission" date="2014-04" db="EMBL/GenBank/DDBJ databases">
        <authorList>
            <consortium name="DOE Joint Genome Institute"/>
            <person name="Kuo A."/>
            <person name="Kohler A."/>
            <person name="Jargeat P."/>
            <person name="Nagy L.G."/>
            <person name="Floudas D."/>
            <person name="Copeland A."/>
            <person name="Barry K.W."/>
            <person name="Cichocki N."/>
            <person name="Veneault-Fourrey C."/>
            <person name="LaButti K."/>
            <person name="Lindquist E.A."/>
            <person name="Lipzen A."/>
            <person name="Lundell T."/>
            <person name="Morin E."/>
            <person name="Murat C."/>
            <person name="Sun H."/>
            <person name="Tunlid A."/>
            <person name="Henrissat B."/>
            <person name="Grigoriev I.V."/>
            <person name="Hibbett D.S."/>
            <person name="Martin F."/>
            <person name="Nordberg H.P."/>
            <person name="Cantor M.N."/>
            <person name="Hua S.X."/>
        </authorList>
    </citation>
    <scope>NUCLEOTIDE SEQUENCE [LARGE SCALE GENOMIC DNA]</scope>
    <source>
        <strain evidence="1 2">Ve08.2h10</strain>
    </source>
</reference>
<keyword evidence="2" id="KW-1185">Reference proteome</keyword>
<gene>
    <name evidence="1" type="ORF">PAXRUDRAFT_767315</name>
</gene>
<dbReference type="AlphaFoldDB" id="A0A0D0DFW5"/>
<dbReference type="Proteomes" id="UP000054538">
    <property type="component" value="Unassembled WGS sequence"/>
</dbReference>
<reference evidence="2" key="2">
    <citation type="submission" date="2015-01" db="EMBL/GenBank/DDBJ databases">
        <title>Evolutionary Origins and Diversification of the Mycorrhizal Mutualists.</title>
        <authorList>
            <consortium name="DOE Joint Genome Institute"/>
            <consortium name="Mycorrhizal Genomics Consortium"/>
            <person name="Kohler A."/>
            <person name="Kuo A."/>
            <person name="Nagy L.G."/>
            <person name="Floudas D."/>
            <person name="Copeland A."/>
            <person name="Barry K.W."/>
            <person name="Cichocki N."/>
            <person name="Veneault-Fourrey C."/>
            <person name="LaButti K."/>
            <person name="Lindquist E.A."/>
            <person name="Lipzen A."/>
            <person name="Lundell T."/>
            <person name="Morin E."/>
            <person name="Murat C."/>
            <person name="Riley R."/>
            <person name="Ohm R."/>
            <person name="Sun H."/>
            <person name="Tunlid A."/>
            <person name="Henrissat B."/>
            <person name="Grigoriev I.V."/>
            <person name="Hibbett D.S."/>
            <person name="Martin F."/>
        </authorList>
    </citation>
    <scope>NUCLEOTIDE SEQUENCE [LARGE SCALE GENOMIC DNA]</scope>
    <source>
        <strain evidence="2">Ve08.2h10</strain>
    </source>
</reference>
<evidence type="ECO:0000313" key="1">
    <source>
        <dbReference type="EMBL" id="KIK80014.1"/>
    </source>
</evidence>
<sequence>MFMLLLKKAHHSPKDEVKRVFKITLEDDGCWSRTQREHQATSMVNIWQCAALLQRKGPYLLLMKEMKKPLEHCG</sequence>
<dbReference type="EMBL" id="KN826125">
    <property type="protein sequence ID" value="KIK80014.1"/>
    <property type="molecule type" value="Genomic_DNA"/>
</dbReference>
<dbReference type="HOGENOM" id="CLU_2688502_0_0_1"/>
<evidence type="ECO:0000313" key="2">
    <source>
        <dbReference type="Proteomes" id="UP000054538"/>
    </source>
</evidence>
<organism evidence="1 2">
    <name type="scientific">Paxillus rubicundulus Ve08.2h10</name>
    <dbReference type="NCBI Taxonomy" id="930991"/>
    <lineage>
        <taxon>Eukaryota</taxon>
        <taxon>Fungi</taxon>
        <taxon>Dikarya</taxon>
        <taxon>Basidiomycota</taxon>
        <taxon>Agaricomycotina</taxon>
        <taxon>Agaricomycetes</taxon>
        <taxon>Agaricomycetidae</taxon>
        <taxon>Boletales</taxon>
        <taxon>Paxilineae</taxon>
        <taxon>Paxillaceae</taxon>
        <taxon>Paxillus</taxon>
    </lineage>
</organism>
<accession>A0A0D0DFW5</accession>
<protein>
    <submittedName>
        <fullName evidence="1">Uncharacterized protein</fullName>
    </submittedName>
</protein>
<dbReference type="InParanoid" id="A0A0D0DFW5"/>
<name>A0A0D0DFW5_9AGAM</name>
<proteinExistence type="predicted"/>